<feature type="chain" id="PRO_5007899133" evidence="2">
    <location>
        <begin position="22"/>
        <end position="128"/>
    </location>
</feature>
<accession>A0A168MUW4</accession>
<evidence type="ECO:0000313" key="3">
    <source>
        <dbReference type="EMBL" id="OAD05397.1"/>
    </source>
</evidence>
<feature type="compositionally biased region" description="Polar residues" evidence="1">
    <location>
        <begin position="86"/>
        <end position="95"/>
    </location>
</feature>
<reference evidence="3 4" key="1">
    <citation type="submission" date="2015-06" db="EMBL/GenBank/DDBJ databases">
        <title>Expansion of signal transduction pathways in fungi by whole-genome duplication.</title>
        <authorList>
            <consortium name="DOE Joint Genome Institute"/>
            <person name="Corrochano L.M."/>
            <person name="Kuo A."/>
            <person name="Marcet-Houben M."/>
            <person name="Polaino S."/>
            <person name="Salamov A."/>
            <person name="Villalobos J.M."/>
            <person name="Alvarez M.I."/>
            <person name="Avalos J."/>
            <person name="Benito E.P."/>
            <person name="Benoit I."/>
            <person name="Burger G."/>
            <person name="Camino L.P."/>
            <person name="Canovas D."/>
            <person name="Cerda-Olmedo E."/>
            <person name="Cheng J.-F."/>
            <person name="Dominguez A."/>
            <person name="Elias M."/>
            <person name="Eslava A.P."/>
            <person name="Glaser F."/>
            <person name="Grimwood J."/>
            <person name="Gutierrez G."/>
            <person name="Heitman J."/>
            <person name="Henrissat B."/>
            <person name="Iturriaga E.A."/>
            <person name="Lang B.F."/>
            <person name="Lavin J.L."/>
            <person name="Lee S."/>
            <person name="Li W."/>
            <person name="Lindquist E."/>
            <person name="Lopez-Garcia S."/>
            <person name="Luque E.M."/>
            <person name="Marcos A.T."/>
            <person name="Martin J."/>
            <person name="Mccluskey K."/>
            <person name="Medina H.R."/>
            <person name="Miralles-Duran A."/>
            <person name="Miyazaki A."/>
            <person name="Munoz-Torres E."/>
            <person name="Oguiza J.A."/>
            <person name="Ohm R."/>
            <person name="Olmedo M."/>
            <person name="Orejas M."/>
            <person name="Ortiz-Castellanos L."/>
            <person name="Pisabarro A.G."/>
            <person name="Rodriguez-Romero J."/>
            <person name="Ruiz-Herrera J."/>
            <person name="Ruiz-Vazquez R."/>
            <person name="Sanz C."/>
            <person name="Schackwitz W."/>
            <person name="Schmutz J."/>
            <person name="Shahriari M."/>
            <person name="Shelest E."/>
            <person name="Silva-Franco F."/>
            <person name="Soanes D."/>
            <person name="Syed K."/>
            <person name="Tagua V.G."/>
            <person name="Talbot N.J."/>
            <person name="Thon M."/>
            <person name="De Vries R.P."/>
            <person name="Wiebenga A."/>
            <person name="Yadav J.S."/>
            <person name="Braun E.L."/>
            <person name="Baker S."/>
            <person name="Garre V."/>
            <person name="Horwitz B."/>
            <person name="Torres-Martinez S."/>
            <person name="Idnurm A."/>
            <person name="Herrera-Estrella A."/>
            <person name="Gabaldon T."/>
            <person name="Grigoriev I.V."/>
        </authorList>
    </citation>
    <scope>NUCLEOTIDE SEQUENCE [LARGE SCALE GENOMIC DNA]</scope>
    <source>
        <strain evidence="3 4">CBS 277.49</strain>
    </source>
</reference>
<organism evidence="3 4">
    <name type="scientific">Mucor lusitanicus CBS 277.49</name>
    <dbReference type="NCBI Taxonomy" id="747725"/>
    <lineage>
        <taxon>Eukaryota</taxon>
        <taxon>Fungi</taxon>
        <taxon>Fungi incertae sedis</taxon>
        <taxon>Mucoromycota</taxon>
        <taxon>Mucoromycotina</taxon>
        <taxon>Mucoromycetes</taxon>
        <taxon>Mucorales</taxon>
        <taxon>Mucorineae</taxon>
        <taxon>Mucoraceae</taxon>
        <taxon>Mucor</taxon>
    </lineage>
</organism>
<evidence type="ECO:0000256" key="2">
    <source>
        <dbReference type="SAM" id="SignalP"/>
    </source>
</evidence>
<dbReference type="VEuPathDB" id="FungiDB:MUCCIDRAFT_80485"/>
<dbReference type="EMBL" id="AMYB01000003">
    <property type="protein sequence ID" value="OAD05397.1"/>
    <property type="molecule type" value="Genomic_DNA"/>
</dbReference>
<dbReference type="Proteomes" id="UP000077051">
    <property type="component" value="Unassembled WGS sequence"/>
</dbReference>
<dbReference type="AlphaFoldDB" id="A0A168MUW4"/>
<feature type="compositionally biased region" description="Low complexity" evidence="1">
    <location>
        <begin position="46"/>
        <end position="73"/>
    </location>
</feature>
<comment type="caution">
    <text evidence="3">The sequence shown here is derived from an EMBL/GenBank/DDBJ whole genome shotgun (WGS) entry which is preliminary data.</text>
</comment>
<keyword evidence="2" id="KW-0732">Signal</keyword>
<evidence type="ECO:0000313" key="4">
    <source>
        <dbReference type="Proteomes" id="UP000077051"/>
    </source>
</evidence>
<proteinExistence type="predicted"/>
<name>A0A168MUW4_MUCCL</name>
<evidence type="ECO:0000256" key="1">
    <source>
        <dbReference type="SAM" id="MobiDB-lite"/>
    </source>
</evidence>
<sequence>MAARSFLIAVIASVLVAMAMAAPANNVTSTAHPSAIMTAEVTLKTAQPSASSKMQSSASAKLSSASVKPSASVRLSTAAPRPTKTAAYSTQGLPASIFPSNSYDFADTHPLNDGRKTLSLQASATASN</sequence>
<keyword evidence="4" id="KW-1185">Reference proteome</keyword>
<feature type="signal peptide" evidence="2">
    <location>
        <begin position="1"/>
        <end position="21"/>
    </location>
</feature>
<protein>
    <submittedName>
        <fullName evidence="3">Uncharacterized protein</fullName>
    </submittedName>
</protein>
<gene>
    <name evidence="3" type="ORF">MUCCIDRAFT_80485</name>
</gene>
<dbReference type="OrthoDB" id="2270168at2759"/>
<feature type="region of interest" description="Disordered" evidence="1">
    <location>
        <begin position="46"/>
        <end position="95"/>
    </location>
</feature>